<gene>
    <name evidence="2" type="ORF">M438DRAFT_271128</name>
</gene>
<dbReference type="GO" id="GO:0005737">
    <property type="term" value="C:cytoplasm"/>
    <property type="evidence" value="ECO:0007669"/>
    <property type="project" value="TreeGrafter"/>
</dbReference>
<dbReference type="Gene3D" id="3.40.50.620">
    <property type="entry name" value="HUPs"/>
    <property type="match status" value="1"/>
</dbReference>
<dbReference type="InterPro" id="IPR014729">
    <property type="entry name" value="Rossmann-like_a/b/a_fold"/>
</dbReference>
<accession>A0A074XK23</accession>
<evidence type="ECO:0000313" key="2">
    <source>
        <dbReference type="EMBL" id="KEQ85865.1"/>
    </source>
</evidence>
<dbReference type="GeneID" id="40742763"/>
<dbReference type="AlphaFoldDB" id="A0A074XK23"/>
<dbReference type="HOGENOM" id="CLU_048479_1_0_1"/>
<dbReference type="EMBL" id="KL584979">
    <property type="protein sequence ID" value="KEQ85865.1"/>
    <property type="molecule type" value="Genomic_DNA"/>
</dbReference>
<dbReference type="OrthoDB" id="4347at2759"/>
<reference evidence="2 3" key="1">
    <citation type="journal article" date="2014" name="BMC Genomics">
        <title>Genome sequencing of four Aureobasidium pullulans varieties: biotechnological potential, stress tolerance, and description of new species.</title>
        <authorList>
            <person name="Gostin Ar C."/>
            <person name="Ohm R.A."/>
            <person name="Kogej T."/>
            <person name="Sonjak S."/>
            <person name="Turk M."/>
            <person name="Zajc J."/>
            <person name="Zalar P."/>
            <person name="Grube M."/>
            <person name="Sun H."/>
            <person name="Han J."/>
            <person name="Sharma A."/>
            <person name="Chiniquy J."/>
            <person name="Ngan C.Y."/>
            <person name="Lipzen A."/>
            <person name="Barry K."/>
            <person name="Grigoriev I.V."/>
            <person name="Gunde-Cimerman N."/>
        </authorList>
    </citation>
    <scope>NUCLEOTIDE SEQUENCE [LARGE SCALE GENOMIC DNA]</scope>
    <source>
        <strain evidence="2 3">EXF-150</strain>
    </source>
</reference>
<evidence type="ECO:0000313" key="3">
    <source>
        <dbReference type="Proteomes" id="UP000030706"/>
    </source>
</evidence>
<dbReference type="PANTHER" id="PTHR28110">
    <property type="entry name" value="TRANSMEMBRANE PROTEIN"/>
    <property type="match status" value="1"/>
</dbReference>
<feature type="domain" description="DUF218" evidence="1">
    <location>
        <begin position="34"/>
        <end position="140"/>
    </location>
</feature>
<proteinExistence type="predicted"/>
<dbReference type="PANTHER" id="PTHR28110:SF1">
    <property type="entry name" value="TRANSMEMBRANE PROTEIN"/>
    <property type="match status" value="1"/>
</dbReference>
<dbReference type="InterPro" id="IPR055323">
    <property type="entry name" value="C57A10.07/YOR238W"/>
</dbReference>
<dbReference type="Proteomes" id="UP000030706">
    <property type="component" value="Unassembled WGS sequence"/>
</dbReference>
<dbReference type="RefSeq" id="XP_029762052.1">
    <property type="nucleotide sequence ID" value="XM_029900457.1"/>
</dbReference>
<dbReference type="Pfam" id="PF02698">
    <property type="entry name" value="DUF218"/>
    <property type="match status" value="1"/>
</dbReference>
<feature type="non-terminal residue" evidence="2">
    <location>
        <position position="1"/>
    </location>
</feature>
<organism evidence="2 3">
    <name type="scientific">Aureobasidium pullulans EXF-150</name>
    <dbReference type="NCBI Taxonomy" id="1043002"/>
    <lineage>
        <taxon>Eukaryota</taxon>
        <taxon>Fungi</taxon>
        <taxon>Dikarya</taxon>
        <taxon>Ascomycota</taxon>
        <taxon>Pezizomycotina</taxon>
        <taxon>Dothideomycetes</taxon>
        <taxon>Dothideomycetidae</taxon>
        <taxon>Dothideales</taxon>
        <taxon>Saccotheciaceae</taxon>
        <taxon>Aureobasidium</taxon>
    </lineage>
</organism>
<dbReference type="InterPro" id="IPR003848">
    <property type="entry name" value="DUF218"/>
</dbReference>
<evidence type="ECO:0000259" key="1">
    <source>
        <dbReference type="Pfam" id="PF02698"/>
    </source>
</evidence>
<protein>
    <recommendedName>
        <fullName evidence="1">DUF218 domain-containing protein</fullName>
    </recommendedName>
</protein>
<name>A0A074XK23_AURPU</name>
<sequence>RNPYEESNWLLKPFQRSDPSTGKPGEHETFMLHIQAGASTLRRAETVLVFSGAKTERDAPLSEADSYRNVLMQCFGESDVVQRAIADGRIVCEDAATDSYQNLLFSLIKYYEIKSKWPQMITVITHSFKEARFLECHADAIRWPGDRIRVQGINPPFPLLELRDVQRLEKQTLDLFEKDPHGANAPLSTKRVARQWLSDVDILRDIPNSSVRQSLELLLSTRERQPFSGPLPWSEESI</sequence>
<keyword evidence="3" id="KW-1185">Reference proteome</keyword>